<gene>
    <name evidence="1" type="ORF">GCM10010191_14750</name>
</gene>
<comment type="caution">
    <text evidence="1">The sequence shown here is derived from an EMBL/GenBank/DDBJ whole genome shotgun (WGS) entry which is preliminary data.</text>
</comment>
<evidence type="ECO:0008006" key="3">
    <source>
        <dbReference type="Google" id="ProtNLM"/>
    </source>
</evidence>
<dbReference type="Proteomes" id="UP001501231">
    <property type="component" value="Unassembled WGS sequence"/>
</dbReference>
<dbReference type="EMBL" id="BAAARW010000005">
    <property type="protein sequence ID" value="GAA2407467.1"/>
    <property type="molecule type" value="Genomic_DNA"/>
</dbReference>
<organism evidence="1 2">
    <name type="scientific">Actinomadura vinacea</name>
    <dbReference type="NCBI Taxonomy" id="115336"/>
    <lineage>
        <taxon>Bacteria</taxon>
        <taxon>Bacillati</taxon>
        <taxon>Actinomycetota</taxon>
        <taxon>Actinomycetes</taxon>
        <taxon>Streptosporangiales</taxon>
        <taxon>Thermomonosporaceae</taxon>
        <taxon>Actinomadura</taxon>
    </lineage>
</organism>
<name>A0ABN3IKL7_9ACTN</name>
<dbReference type="RefSeq" id="WP_344587809.1">
    <property type="nucleotide sequence ID" value="NZ_BAAARW010000005.1"/>
</dbReference>
<reference evidence="1 2" key="1">
    <citation type="journal article" date="2019" name="Int. J. Syst. Evol. Microbiol.">
        <title>The Global Catalogue of Microorganisms (GCM) 10K type strain sequencing project: providing services to taxonomists for standard genome sequencing and annotation.</title>
        <authorList>
            <consortium name="The Broad Institute Genomics Platform"/>
            <consortium name="The Broad Institute Genome Sequencing Center for Infectious Disease"/>
            <person name="Wu L."/>
            <person name="Ma J."/>
        </authorList>
    </citation>
    <scope>NUCLEOTIDE SEQUENCE [LARGE SCALE GENOMIC DNA]</scope>
    <source>
        <strain evidence="1 2">JCM 3325</strain>
    </source>
</reference>
<evidence type="ECO:0000313" key="2">
    <source>
        <dbReference type="Proteomes" id="UP001501231"/>
    </source>
</evidence>
<accession>A0ABN3IKL7</accession>
<proteinExistence type="predicted"/>
<protein>
    <recommendedName>
        <fullName evidence="3">GNAT family N-acetyltransferase</fullName>
    </recommendedName>
</protein>
<evidence type="ECO:0000313" key="1">
    <source>
        <dbReference type="EMBL" id="GAA2407467.1"/>
    </source>
</evidence>
<sequence length="104" mass="11710">MPGFDEPAELVRRASFGPLDSLHGAFRRRFPQVVVARLGAPTEFLVVTYRHRGPWRVLWDDGDELFIWASGPQEGKPVGTLTYVERTAERVARPLGVPTHALRC</sequence>
<keyword evidence="2" id="KW-1185">Reference proteome</keyword>